<comment type="caution">
    <text evidence="3">The sequence shown here is derived from an EMBL/GenBank/DDBJ whole genome shotgun (WGS) entry which is preliminary data.</text>
</comment>
<dbReference type="SMART" id="SM00028">
    <property type="entry name" value="TPR"/>
    <property type="match status" value="5"/>
</dbReference>
<dbReference type="InterPro" id="IPR027417">
    <property type="entry name" value="P-loop_NTPase"/>
</dbReference>
<dbReference type="Gene3D" id="1.25.40.10">
    <property type="entry name" value="Tetratricopeptide repeat domain"/>
    <property type="match status" value="3"/>
</dbReference>
<dbReference type="Proteomes" id="UP001165498">
    <property type="component" value="Unassembled WGS sequence"/>
</dbReference>
<evidence type="ECO:0000313" key="3">
    <source>
        <dbReference type="EMBL" id="MCQ4164063.1"/>
    </source>
</evidence>
<evidence type="ECO:0000256" key="1">
    <source>
        <dbReference type="ARBA" id="ARBA00022679"/>
    </source>
</evidence>
<reference evidence="3" key="1">
    <citation type="submission" date="2022-07" db="EMBL/GenBank/DDBJ databases">
        <title>Tahibacter sp., a new gammaproteobacterium isolated from the silt sample collected at pig farm.</title>
        <authorList>
            <person name="Chen H."/>
        </authorList>
    </citation>
    <scope>NUCLEOTIDE SEQUENCE</scope>
    <source>
        <strain evidence="3">P2K</strain>
    </source>
</reference>
<dbReference type="InterPro" id="IPR026634">
    <property type="entry name" value="TPST-like"/>
</dbReference>
<dbReference type="PROSITE" id="PS50005">
    <property type="entry name" value="TPR"/>
    <property type="match status" value="2"/>
</dbReference>
<protein>
    <submittedName>
        <fullName evidence="3">Sulfotransferase</fullName>
    </submittedName>
</protein>
<dbReference type="InterPro" id="IPR011990">
    <property type="entry name" value="TPR-like_helical_dom_sf"/>
</dbReference>
<keyword evidence="1" id="KW-0808">Transferase</keyword>
<dbReference type="RefSeq" id="WP_255912103.1">
    <property type="nucleotide sequence ID" value="NZ_JANFQO010000003.1"/>
</dbReference>
<feature type="repeat" description="TPR" evidence="2">
    <location>
        <begin position="68"/>
        <end position="101"/>
    </location>
</feature>
<dbReference type="SUPFAM" id="SSF48452">
    <property type="entry name" value="TPR-like"/>
    <property type="match status" value="2"/>
</dbReference>
<name>A0ABT1QNF9_9GAMM</name>
<keyword evidence="2" id="KW-0802">TPR repeat</keyword>
<evidence type="ECO:0000256" key="2">
    <source>
        <dbReference type="PROSITE-ProRule" id="PRU00339"/>
    </source>
</evidence>
<dbReference type="Gene3D" id="3.40.50.300">
    <property type="entry name" value="P-loop containing nucleotide triphosphate hydrolases"/>
    <property type="match status" value="1"/>
</dbReference>
<gene>
    <name evidence="3" type="ORF">NM961_05000</name>
</gene>
<keyword evidence="4" id="KW-1185">Reference proteome</keyword>
<feature type="repeat" description="TPR" evidence="2">
    <location>
        <begin position="102"/>
        <end position="135"/>
    </location>
</feature>
<organism evidence="3 4">
    <name type="scientific">Tahibacter harae</name>
    <dbReference type="NCBI Taxonomy" id="2963937"/>
    <lineage>
        <taxon>Bacteria</taxon>
        <taxon>Pseudomonadati</taxon>
        <taxon>Pseudomonadota</taxon>
        <taxon>Gammaproteobacteria</taxon>
        <taxon>Lysobacterales</taxon>
        <taxon>Rhodanobacteraceae</taxon>
        <taxon>Tahibacter</taxon>
    </lineage>
</organism>
<dbReference type="PANTHER" id="PTHR12788:SF10">
    <property type="entry name" value="PROTEIN-TYROSINE SULFOTRANSFERASE"/>
    <property type="match status" value="1"/>
</dbReference>
<dbReference type="SUPFAM" id="SSF52540">
    <property type="entry name" value="P-loop containing nucleoside triphosphate hydrolases"/>
    <property type="match status" value="1"/>
</dbReference>
<accession>A0ABT1QNF9</accession>
<dbReference type="InterPro" id="IPR019734">
    <property type="entry name" value="TPR_rpt"/>
</dbReference>
<dbReference type="PANTHER" id="PTHR12788">
    <property type="entry name" value="PROTEIN-TYROSINE SULFOTRANSFERASE 2"/>
    <property type="match status" value="1"/>
</dbReference>
<dbReference type="EMBL" id="JANFQO010000003">
    <property type="protein sequence ID" value="MCQ4164063.1"/>
    <property type="molecule type" value="Genomic_DNA"/>
</dbReference>
<dbReference type="Pfam" id="PF13374">
    <property type="entry name" value="TPR_10"/>
    <property type="match status" value="1"/>
</dbReference>
<dbReference type="Pfam" id="PF14559">
    <property type="entry name" value="TPR_19"/>
    <property type="match status" value="1"/>
</dbReference>
<dbReference type="Pfam" id="PF13432">
    <property type="entry name" value="TPR_16"/>
    <property type="match status" value="1"/>
</dbReference>
<dbReference type="Pfam" id="PF13469">
    <property type="entry name" value="Sulfotransfer_3"/>
    <property type="match status" value="1"/>
</dbReference>
<proteinExistence type="predicted"/>
<evidence type="ECO:0000313" key="4">
    <source>
        <dbReference type="Proteomes" id="UP001165498"/>
    </source>
</evidence>
<sequence>MQLLQDAYDQLMAGNPGATDRLAREALQVSPGHTFASMLLGLALSAQGRYADAISLFEHCCAREPEQPAHWINLGNARRQNGDIDNALKALERAYQLPGNPLDVLAPYASCLHEAGQFRRARELYQEALKLAPQDDEVRVSLARCHADISDFAPIAALLDARDWTRLEDPALLGEVVMILIELGRMDSAEHIITHCLPALRHEPEVVASHVLLLERANRLDEARRVLGAAMLGPQQLANPRLVLARARLASRTSQLDEAVSLHNQLLQTEHKPKQRASLLFSLGKVLDKQGQYEAAFQAFTDAHAARRVELQSSHPELFDGSDLLADDNERVPAEIAAAWASVEGPAAEASPIFVVGYPRSGTTMLEQMLDAHPGLVAMDERPIFQGLRPQLRQWNIQRASQLGELDAARLAELRSQYWREANKHIAPLQPGQRLVDKNPLNLTRLPLISRLFPNASIVLTLRDPRDACLSCVMQSFRSAAFALCNSSLPASAAMYAKVMDFWQQQSAIFKPRHLELRYEDLVSDTETHARRLMEFLQLPWNDNVLAFADHAKSRGFISTPSYSQVVEPVYTRSIGRWRHYAAHFAEAEAILAPYLKHWGYEPAAR</sequence>